<evidence type="ECO:0000259" key="2">
    <source>
        <dbReference type="PROSITE" id="PS51253"/>
    </source>
</evidence>
<sequence length="138" mass="16122">DEREKVMQQALAVYDAEQNKPRSEPQQGLRTVCRTVESLYHAETGRWVRIDHTTVSRRWKGGRSIWEFNETKELVTPEETATLIAYLIETVHRGFPMDYRHLAEHANELLRARLGLDFPGVGVNWPERFVEHHGDQLD</sequence>
<feature type="non-terminal residue" evidence="3">
    <location>
        <position position="138"/>
    </location>
</feature>
<proteinExistence type="predicted"/>
<evidence type="ECO:0000256" key="1">
    <source>
        <dbReference type="ARBA" id="ARBA00023125"/>
    </source>
</evidence>
<feature type="domain" description="HTH CENPB-type" evidence="2">
    <location>
        <begin position="67"/>
        <end position="138"/>
    </location>
</feature>
<organism evidence="3 4">
    <name type="scientific">Exidia glandulosa HHB12029</name>
    <dbReference type="NCBI Taxonomy" id="1314781"/>
    <lineage>
        <taxon>Eukaryota</taxon>
        <taxon>Fungi</taxon>
        <taxon>Dikarya</taxon>
        <taxon>Basidiomycota</taxon>
        <taxon>Agaricomycotina</taxon>
        <taxon>Agaricomycetes</taxon>
        <taxon>Auriculariales</taxon>
        <taxon>Exidiaceae</taxon>
        <taxon>Exidia</taxon>
    </lineage>
</organism>
<gene>
    <name evidence="3" type="ORF">EXIGLDRAFT_570020</name>
</gene>
<protein>
    <recommendedName>
        <fullName evidence="2">HTH CENPB-type domain-containing protein</fullName>
    </recommendedName>
</protein>
<evidence type="ECO:0000313" key="3">
    <source>
        <dbReference type="EMBL" id="KZV78017.1"/>
    </source>
</evidence>
<evidence type="ECO:0000313" key="4">
    <source>
        <dbReference type="Proteomes" id="UP000077266"/>
    </source>
</evidence>
<accession>A0A166MGW5</accession>
<dbReference type="EMBL" id="KV427213">
    <property type="protein sequence ID" value="KZV78017.1"/>
    <property type="molecule type" value="Genomic_DNA"/>
</dbReference>
<dbReference type="PROSITE" id="PS51253">
    <property type="entry name" value="HTH_CENPB"/>
    <property type="match status" value="1"/>
</dbReference>
<feature type="non-terminal residue" evidence="3">
    <location>
        <position position="1"/>
    </location>
</feature>
<dbReference type="OrthoDB" id="2668963at2759"/>
<keyword evidence="4" id="KW-1185">Reference proteome</keyword>
<dbReference type="GO" id="GO:0003677">
    <property type="term" value="F:DNA binding"/>
    <property type="evidence" value="ECO:0007669"/>
    <property type="project" value="UniProtKB-KW"/>
</dbReference>
<name>A0A166MGW5_EXIGL</name>
<dbReference type="InterPro" id="IPR006600">
    <property type="entry name" value="HTH_CenpB_DNA-bd_dom"/>
</dbReference>
<dbReference type="Proteomes" id="UP000077266">
    <property type="component" value="Unassembled WGS sequence"/>
</dbReference>
<dbReference type="AlphaFoldDB" id="A0A166MGW5"/>
<dbReference type="STRING" id="1314781.A0A166MGW5"/>
<keyword evidence="1" id="KW-0238">DNA-binding</keyword>
<reference evidence="3 4" key="1">
    <citation type="journal article" date="2016" name="Mol. Biol. Evol.">
        <title>Comparative Genomics of Early-Diverging Mushroom-Forming Fungi Provides Insights into the Origins of Lignocellulose Decay Capabilities.</title>
        <authorList>
            <person name="Nagy L.G."/>
            <person name="Riley R."/>
            <person name="Tritt A."/>
            <person name="Adam C."/>
            <person name="Daum C."/>
            <person name="Floudas D."/>
            <person name="Sun H."/>
            <person name="Yadav J.S."/>
            <person name="Pangilinan J."/>
            <person name="Larsson K.H."/>
            <person name="Matsuura K."/>
            <person name="Barry K."/>
            <person name="Labutti K."/>
            <person name="Kuo R."/>
            <person name="Ohm R.A."/>
            <person name="Bhattacharya S.S."/>
            <person name="Shirouzu T."/>
            <person name="Yoshinaga Y."/>
            <person name="Martin F.M."/>
            <person name="Grigoriev I.V."/>
            <person name="Hibbett D.S."/>
        </authorList>
    </citation>
    <scope>NUCLEOTIDE SEQUENCE [LARGE SCALE GENOMIC DNA]</scope>
    <source>
        <strain evidence="3 4">HHB12029</strain>
    </source>
</reference>
<dbReference type="InParanoid" id="A0A166MGW5"/>